<dbReference type="AlphaFoldDB" id="A0A7Y9LF57"/>
<proteinExistence type="predicted"/>
<dbReference type="EMBL" id="JACCBU010000001">
    <property type="protein sequence ID" value="NYE73756.1"/>
    <property type="molecule type" value="Genomic_DNA"/>
</dbReference>
<dbReference type="Proteomes" id="UP000569914">
    <property type="component" value="Unassembled WGS sequence"/>
</dbReference>
<organism evidence="1 2">
    <name type="scientific">Microlunatus parietis</name>
    <dbReference type="NCBI Taxonomy" id="682979"/>
    <lineage>
        <taxon>Bacteria</taxon>
        <taxon>Bacillati</taxon>
        <taxon>Actinomycetota</taxon>
        <taxon>Actinomycetes</taxon>
        <taxon>Propionibacteriales</taxon>
        <taxon>Propionibacteriaceae</taxon>
        <taxon>Microlunatus</taxon>
    </lineage>
</organism>
<evidence type="ECO:0000313" key="1">
    <source>
        <dbReference type="EMBL" id="NYE73756.1"/>
    </source>
</evidence>
<comment type="caution">
    <text evidence="1">The sequence shown here is derived from an EMBL/GenBank/DDBJ whole genome shotgun (WGS) entry which is preliminary data.</text>
</comment>
<sequence>MIEELALGSIKDRRLVLDLLSSLERFPVLTHDEVLTLVDGHRLWGRGLSAMDAHLLGSVALVGGAQLWTRDKRLRSAAGDAGVARYHVR</sequence>
<dbReference type="SUPFAM" id="SSF88723">
    <property type="entry name" value="PIN domain-like"/>
    <property type="match status" value="1"/>
</dbReference>
<gene>
    <name evidence="1" type="ORF">BKA15_005085</name>
</gene>
<accession>A0A7Y9LF57</accession>
<keyword evidence="2" id="KW-1185">Reference proteome</keyword>
<protein>
    <submittedName>
        <fullName evidence="1">Putative nucleic acid-binding protein</fullName>
    </submittedName>
</protein>
<reference evidence="1 2" key="1">
    <citation type="submission" date="2020-07" db="EMBL/GenBank/DDBJ databases">
        <title>Sequencing the genomes of 1000 actinobacteria strains.</title>
        <authorList>
            <person name="Klenk H.-P."/>
        </authorList>
    </citation>
    <scope>NUCLEOTIDE SEQUENCE [LARGE SCALE GENOMIC DNA]</scope>
    <source>
        <strain evidence="1 2">DSM 22083</strain>
    </source>
</reference>
<evidence type="ECO:0000313" key="2">
    <source>
        <dbReference type="Proteomes" id="UP000569914"/>
    </source>
</evidence>
<dbReference type="InterPro" id="IPR029060">
    <property type="entry name" value="PIN-like_dom_sf"/>
</dbReference>
<name>A0A7Y9LF57_9ACTN</name>